<evidence type="ECO:0000313" key="2">
    <source>
        <dbReference type="Proteomes" id="UP001161325"/>
    </source>
</evidence>
<name>A0AA37VBC6_9BACT</name>
<comment type="caution">
    <text evidence="1">The sequence shown here is derived from an EMBL/GenBank/DDBJ whole genome shotgun (WGS) entry which is preliminary data.</text>
</comment>
<reference evidence="1" key="1">
    <citation type="submission" date="2022-08" db="EMBL/GenBank/DDBJ databases">
        <title>Draft genome sequencing of Roseisolibacter agri AW1220.</title>
        <authorList>
            <person name="Tobiishi Y."/>
            <person name="Tonouchi A."/>
        </authorList>
    </citation>
    <scope>NUCLEOTIDE SEQUENCE</scope>
    <source>
        <strain evidence="1">AW1220</strain>
    </source>
</reference>
<sequence>MPLLEPSAPPALRRGPRRARLSALALVAGVLALAAPHGARAQVTTVDEGSFTIVRGGATVGREEFRILRQPAGGGSEYMARALAAYGDRRIAPALQTDAAGLPLRYQVEVRNGRVVEQRLTGQLTRAHFATQTQTGSSEAARTYLVGDTTVVVDDELFHQYFFLALHRKPGGEARVPVLVPRRNVHGRMRVQEAGADRLTLGARTLDATRLEVTEPGGRARTVWVDAAGRVLRVASPSEGLVAQRDDPPR</sequence>
<evidence type="ECO:0000313" key="1">
    <source>
        <dbReference type="EMBL" id="GLC26293.1"/>
    </source>
</evidence>
<dbReference type="AlphaFoldDB" id="A0AA37VBC6"/>
<organism evidence="1 2">
    <name type="scientific">Roseisolibacter agri</name>
    <dbReference type="NCBI Taxonomy" id="2014610"/>
    <lineage>
        <taxon>Bacteria</taxon>
        <taxon>Pseudomonadati</taxon>
        <taxon>Gemmatimonadota</taxon>
        <taxon>Gemmatimonadia</taxon>
        <taxon>Gemmatimonadales</taxon>
        <taxon>Gemmatimonadaceae</taxon>
        <taxon>Roseisolibacter</taxon>
    </lineage>
</organism>
<dbReference type="EMBL" id="BRXS01000004">
    <property type="protein sequence ID" value="GLC26293.1"/>
    <property type="molecule type" value="Genomic_DNA"/>
</dbReference>
<dbReference type="Proteomes" id="UP001161325">
    <property type="component" value="Unassembled WGS sequence"/>
</dbReference>
<accession>A0AA37VBC6</accession>
<keyword evidence="2" id="KW-1185">Reference proteome</keyword>
<gene>
    <name evidence="1" type="ORF">rosag_28060</name>
</gene>
<proteinExistence type="predicted"/>
<protein>
    <submittedName>
        <fullName evidence="1">Uncharacterized protein</fullName>
    </submittedName>
</protein>
<dbReference type="RefSeq" id="WP_284350751.1">
    <property type="nucleotide sequence ID" value="NZ_BRXS01000004.1"/>
</dbReference>